<evidence type="ECO:0008006" key="2">
    <source>
        <dbReference type="Google" id="ProtNLM"/>
    </source>
</evidence>
<gene>
    <name evidence="1" type="ORF">S01H1_60360</name>
</gene>
<name>X0W9Y0_9ZZZZ</name>
<dbReference type="EMBL" id="BARS01039533">
    <property type="protein sequence ID" value="GAG20012.1"/>
    <property type="molecule type" value="Genomic_DNA"/>
</dbReference>
<comment type="caution">
    <text evidence="1">The sequence shown here is derived from an EMBL/GenBank/DDBJ whole genome shotgun (WGS) entry which is preliminary data.</text>
</comment>
<sequence length="70" mass="8124">MGGQKELIKDSSYLIPTKNPDILADRLHTLYKNRELRERLGSANYETAKKHNLGRFQRKIERVVLSAVKD</sequence>
<dbReference type="Gene3D" id="3.40.50.2000">
    <property type="entry name" value="Glycogen Phosphorylase B"/>
    <property type="match status" value="1"/>
</dbReference>
<accession>X0W9Y0</accession>
<protein>
    <recommendedName>
        <fullName evidence="2">Glycosyl transferase family 1 domain-containing protein</fullName>
    </recommendedName>
</protein>
<dbReference type="AlphaFoldDB" id="X0W9Y0"/>
<reference evidence="1" key="1">
    <citation type="journal article" date="2014" name="Front. Microbiol.">
        <title>High frequency of phylogenetically diverse reductive dehalogenase-homologous genes in deep subseafloor sedimentary metagenomes.</title>
        <authorList>
            <person name="Kawai M."/>
            <person name="Futagami T."/>
            <person name="Toyoda A."/>
            <person name="Takaki Y."/>
            <person name="Nishi S."/>
            <person name="Hori S."/>
            <person name="Arai W."/>
            <person name="Tsubouchi T."/>
            <person name="Morono Y."/>
            <person name="Uchiyama I."/>
            <person name="Ito T."/>
            <person name="Fujiyama A."/>
            <person name="Inagaki F."/>
            <person name="Takami H."/>
        </authorList>
    </citation>
    <scope>NUCLEOTIDE SEQUENCE</scope>
    <source>
        <strain evidence="1">Expedition CK06-06</strain>
    </source>
</reference>
<evidence type="ECO:0000313" key="1">
    <source>
        <dbReference type="EMBL" id="GAG20012.1"/>
    </source>
</evidence>
<proteinExistence type="predicted"/>
<dbReference type="SUPFAM" id="SSF53756">
    <property type="entry name" value="UDP-Glycosyltransferase/glycogen phosphorylase"/>
    <property type="match status" value="1"/>
</dbReference>
<organism evidence="1">
    <name type="scientific">marine sediment metagenome</name>
    <dbReference type="NCBI Taxonomy" id="412755"/>
    <lineage>
        <taxon>unclassified sequences</taxon>
        <taxon>metagenomes</taxon>
        <taxon>ecological metagenomes</taxon>
    </lineage>
</organism>